<dbReference type="AlphaFoldDB" id="A0AAW1JHF0"/>
<dbReference type="PANTHER" id="PTHR47331">
    <property type="entry name" value="PHD-TYPE DOMAIN-CONTAINING PROTEIN"/>
    <property type="match status" value="1"/>
</dbReference>
<reference evidence="1 2" key="1">
    <citation type="journal article" date="2024" name="BMC Genomics">
        <title>De novo assembly and annotation of Popillia japonica's genome with initial clues to its potential as an invasive pest.</title>
        <authorList>
            <person name="Cucini C."/>
            <person name="Boschi S."/>
            <person name="Funari R."/>
            <person name="Cardaioli E."/>
            <person name="Iannotti N."/>
            <person name="Marturano G."/>
            <person name="Paoli F."/>
            <person name="Bruttini M."/>
            <person name="Carapelli A."/>
            <person name="Frati F."/>
            <person name="Nardi F."/>
        </authorList>
    </citation>
    <scope>NUCLEOTIDE SEQUENCE [LARGE SCALE GENOMIC DNA]</scope>
    <source>
        <strain evidence="1">DMR45628</strain>
    </source>
</reference>
<name>A0AAW1JHF0_POPJA</name>
<dbReference type="Proteomes" id="UP001458880">
    <property type="component" value="Unassembled WGS sequence"/>
</dbReference>
<dbReference type="EMBL" id="JASPKY010000378">
    <property type="protein sequence ID" value="KAK9702993.1"/>
    <property type="molecule type" value="Genomic_DNA"/>
</dbReference>
<sequence length="289" mass="32895">MSKETIKALKAERSYVKGSVTRFASYLNKLSDDTDLVEVQSRYDNYKALLEQYHEIQLKITKLDETEVDEQEITEFEDSYYALVKKAKHVLASKDVTEFEDSYYALVKKAKHVLASKDVPSIKPVKPETEGSEVILRDFYVDDLLTGADTLADAITGADTLADAMKIRQEVVATLSCGKMELRKWASNEPSLLIDLSNSSNSHVVLSADKGEDINMLDLLWNSKSDILQYSTVSEHTRNFTKRNILCQISKIFDPLDLIAPLTIRAKILMQEIWQLKLNWDESLPLHIR</sequence>
<keyword evidence="2" id="KW-1185">Reference proteome</keyword>
<proteinExistence type="predicted"/>
<dbReference type="InterPro" id="IPR008042">
    <property type="entry name" value="Retrotrans_Pao"/>
</dbReference>
<comment type="caution">
    <text evidence="1">The sequence shown here is derived from an EMBL/GenBank/DDBJ whole genome shotgun (WGS) entry which is preliminary data.</text>
</comment>
<organism evidence="1 2">
    <name type="scientific">Popillia japonica</name>
    <name type="common">Japanese beetle</name>
    <dbReference type="NCBI Taxonomy" id="7064"/>
    <lineage>
        <taxon>Eukaryota</taxon>
        <taxon>Metazoa</taxon>
        <taxon>Ecdysozoa</taxon>
        <taxon>Arthropoda</taxon>
        <taxon>Hexapoda</taxon>
        <taxon>Insecta</taxon>
        <taxon>Pterygota</taxon>
        <taxon>Neoptera</taxon>
        <taxon>Endopterygota</taxon>
        <taxon>Coleoptera</taxon>
        <taxon>Polyphaga</taxon>
        <taxon>Scarabaeiformia</taxon>
        <taxon>Scarabaeidae</taxon>
        <taxon>Rutelinae</taxon>
        <taxon>Popillia</taxon>
    </lineage>
</organism>
<dbReference type="Pfam" id="PF05380">
    <property type="entry name" value="Peptidase_A17"/>
    <property type="match status" value="1"/>
</dbReference>
<evidence type="ECO:0000313" key="2">
    <source>
        <dbReference type="Proteomes" id="UP001458880"/>
    </source>
</evidence>
<gene>
    <name evidence="1" type="ORF">QE152_g29603</name>
</gene>
<accession>A0AAW1JHF0</accession>
<evidence type="ECO:0000313" key="1">
    <source>
        <dbReference type="EMBL" id="KAK9702993.1"/>
    </source>
</evidence>
<protein>
    <submittedName>
        <fullName evidence="1">Pao retrotransposon peptidase</fullName>
    </submittedName>
</protein>